<reference evidence="5 6" key="1">
    <citation type="submission" date="2023-02" db="EMBL/GenBank/DDBJ databases">
        <title>Genome sequence of Lacticaseibacillus sp. KACC 23028.</title>
        <authorList>
            <person name="Kim S."/>
            <person name="Heo J."/>
            <person name="Kwon S.-W."/>
        </authorList>
    </citation>
    <scope>NUCLEOTIDE SEQUENCE [LARGE SCALE GENOMIC DNA]</scope>
    <source>
        <strain evidence="5 6">KACC 23028</strain>
    </source>
</reference>
<dbReference type="Pfam" id="PF00392">
    <property type="entry name" value="GntR"/>
    <property type="match status" value="1"/>
</dbReference>
<dbReference type="Proteomes" id="UP001220377">
    <property type="component" value="Chromosome"/>
</dbReference>
<keyword evidence="2" id="KW-0238">DNA-binding</keyword>
<organism evidence="5 6">
    <name type="scientific">Lacticaseibacillus pabuli</name>
    <dbReference type="NCBI Taxonomy" id="3025672"/>
    <lineage>
        <taxon>Bacteria</taxon>
        <taxon>Bacillati</taxon>
        <taxon>Bacillota</taxon>
        <taxon>Bacilli</taxon>
        <taxon>Lactobacillales</taxon>
        <taxon>Lactobacillaceae</taxon>
        <taxon>Lacticaseibacillus</taxon>
    </lineage>
</organism>
<gene>
    <name evidence="5" type="ORF">PQ472_04015</name>
</gene>
<accession>A0ABY7WTH6</accession>
<sequence>MQLDSTSLVPLYQQIADNLRAGILDGTYPEGTQIPSTTQISRDEQMNPATVLKGVNQLVDAGLVEKRRGLGMFVTTGAAEKVKAVKRQAFVTVQLQQLIKDAKRLDIDLNTLTTAIKEAYNHEQD</sequence>
<dbReference type="CDD" id="cd07377">
    <property type="entry name" value="WHTH_GntR"/>
    <property type="match status" value="1"/>
</dbReference>
<dbReference type="PANTHER" id="PTHR38445">
    <property type="entry name" value="HTH-TYPE TRANSCRIPTIONAL REPRESSOR YTRA"/>
    <property type="match status" value="1"/>
</dbReference>
<dbReference type="RefSeq" id="WP_274261574.1">
    <property type="nucleotide sequence ID" value="NZ_CP117884.1"/>
</dbReference>
<keyword evidence="3" id="KW-0804">Transcription</keyword>
<dbReference type="Gene3D" id="1.10.10.10">
    <property type="entry name" value="Winged helix-like DNA-binding domain superfamily/Winged helix DNA-binding domain"/>
    <property type="match status" value="1"/>
</dbReference>
<evidence type="ECO:0000256" key="1">
    <source>
        <dbReference type="ARBA" id="ARBA00023015"/>
    </source>
</evidence>
<dbReference type="EMBL" id="CP117884">
    <property type="protein sequence ID" value="WDF83416.1"/>
    <property type="molecule type" value="Genomic_DNA"/>
</dbReference>
<evidence type="ECO:0000313" key="5">
    <source>
        <dbReference type="EMBL" id="WDF83416.1"/>
    </source>
</evidence>
<dbReference type="InterPro" id="IPR000524">
    <property type="entry name" value="Tscrpt_reg_HTH_GntR"/>
</dbReference>
<evidence type="ECO:0000259" key="4">
    <source>
        <dbReference type="PROSITE" id="PS50949"/>
    </source>
</evidence>
<dbReference type="SUPFAM" id="SSF46785">
    <property type="entry name" value="Winged helix' DNA-binding domain"/>
    <property type="match status" value="1"/>
</dbReference>
<protein>
    <submittedName>
        <fullName evidence="5">GntR family transcriptional regulator</fullName>
    </submittedName>
</protein>
<dbReference type="SMART" id="SM00345">
    <property type="entry name" value="HTH_GNTR"/>
    <property type="match status" value="1"/>
</dbReference>
<name>A0ABY7WTH6_9LACO</name>
<proteinExistence type="predicted"/>
<dbReference type="PROSITE" id="PS50949">
    <property type="entry name" value="HTH_GNTR"/>
    <property type="match status" value="1"/>
</dbReference>
<dbReference type="InterPro" id="IPR036388">
    <property type="entry name" value="WH-like_DNA-bd_sf"/>
</dbReference>
<evidence type="ECO:0000256" key="3">
    <source>
        <dbReference type="ARBA" id="ARBA00023163"/>
    </source>
</evidence>
<feature type="domain" description="HTH gntR-type" evidence="4">
    <location>
        <begin position="9"/>
        <end position="77"/>
    </location>
</feature>
<evidence type="ECO:0000256" key="2">
    <source>
        <dbReference type="ARBA" id="ARBA00023125"/>
    </source>
</evidence>
<keyword evidence="1" id="KW-0805">Transcription regulation</keyword>
<dbReference type="PANTHER" id="PTHR38445:SF10">
    <property type="entry name" value="GNTR-FAMILY TRANSCRIPTIONAL REGULATOR"/>
    <property type="match status" value="1"/>
</dbReference>
<evidence type="ECO:0000313" key="6">
    <source>
        <dbReference type="Proteomes" id="UP001220377"/>
    </source>
</evidence>
<dbReference type="InterPro" id="IPR036390">
    <property type="entry name" value="WH_DNA-bd_sf"/>
</dbReference>
<keyword evidence="6" id="KW-1185">Reference proteome</keyword>